<sequence>MRAIRVHETGGADQLRVDDIPAPEPAAGELRFRVEAIGVNFIDTYKRSGLYPVPLPHTLGQEAAGVVTALGAGVSGFRVGERVGSTAVQGAYAEEAIVPAAQTVKVPGHVSSELAAAVLLQGMTAHYLACDTWPLKPGESALVHAGAGGVGLLLIQIAKMRGARVLATVGSDEKAELARRAGADAVCVYTREDFTAAARAFTSGRGVDVVYDGVGRSTFEGSLNSLRPRGLLATFGNASGAVPPFNPLLLSQKGSLYLTRPTLQAYIATPDELRSRAQDLFSWITQGRLHVRIGAKFPLAGAADAHRALEGRATTGKVLLEPAAR</sequence>
<dbReference type="GO" id="GO:0008270">
    <property type="term" value="F:zinc ion binding"/>
    <property type="evidence" value="ECO:0007669"/>
    <property type="project" value="InterPro"/>
</dbReference>
<dbReference type="PROSITE" id="PS01162">
    <property type="entry name" value="QOR_ZETA_CRYSTAL"/>
    <property type="match status" value="1"/>
</dbReference>
<proteinExistence type="predicted"/>
<evidence type="ECO:0000256" key="2">
    <source>
        <dbReference type="ARBA" id="ARBA00023002"/>
    </source>
</evidence>
<dbReference type="InterPro" id="IPR036291">
    <property type="entry name" value="NAD(P)-bd_dom_sf"/>
</dbReference>
<accession>B1ZNM5</accession>
<dbReference type="PANTHER" id="PTHR48106:SF13">
    <property type="entry name" value="QUINONE OXIDOREDUCTASE-RELATED"/>
    <property type="match status" value="1"/>
</dbReference>
<dbReference type="Pfam" id="PF00107">
    <property type="entry name" value="ADH_zinc_N"/>
    <property type="match status" value="1"/>
</dbReference>
<gene>
    <name evidence="4" type="ordered locus">Oter_1171</name>
</gene>
<dbReference type="OrthoDB" id="9787435at2"/>
<dbReference type="GO" id="GO:0003960">
    <property type="term" value="F:quinone reductase (NADPH) activity"/>
    <property type="evidence" value="ECO:0007669"/>
    <property type="project" value="InterPro"/>
</dbReference>
<dbReference type="InterPro" id="IPR011032">
    <property type="entry name" value="GroES-like_sf"/>
</dbReference>
<dbReference type="GO" id="GO:0070402">
    <property type="term" value="F:NADPH binding"/>
    <property type="evidence" value="ECO:0007669"/>
    <property type="project" value="TreeGrafter"/>
</dbReference>
<name>B1ZNM5_OPITP</name>
<dbReference type="HOGENOM" id="CLU_026673_3_1_0"/>
<dbReference type="InterPro" id="IPR047618">
    <property type="entry name" value="QOR-like"/>
</dbReference>
<keyword evidence="5" id="KW-1185">Reference proteome</keyword>
<dbReference type="Pfam" id="PF08240">
    <property type="entry name" value="ADH_N"/>
    <property type="match status" value="1"/>
</dbReference>
<dbReference type="GO" id="GO:0035925">
    <property type="term" value="F:mRNA 3'-UTR AU-rich region binding"/>
    <property type="evidence" value="ECO:0007669"/>
    <property type="project" value="TreeGrafter"/>
</dbReference>
<dbReference type="Gene3D" id="3.90.180.10">
    <property type="entry name" value="Medium-chain alcohol dehydrogenases, catalytic domain"/>
    <property type="match status" value="1"/>
</dbReference>
<dbReference type="CDD" id="cd05286">
    <property type="entry name" value="QOR2"/>
    <property type="match status" value="1"/>
</dbReference>
<dbReference type="AlphaFoldDB" id="B1ZNM5"/>
<organism evidence="4 5">
    <name type="scientific">Opitutus terrae (strain DSM 11246 / JCM 15787 / PB90-1)</name>
    <dbReference type="NCBI Taxonomy" id="452637"/>
    <lineage>
        <taxon>Bacteria</taxon>
        <taxon>Pseudomonadati</taxon>
        <taxon>Verrucomicrobiota</taxon>
        <taxon>Opitutia</taxon>
        <taxon>Opitutales</taxon>
        <taxon>Opitutaceae</taxon>
        <taxon>Opitutus</taxon>
    </lineage>
</organism>
<dbReference type="eggNOG" id="COG0604">
    <property type="taxonomic scope" value="Bacteria"/>
</dbReference>
<evidence type="ECO:0000259" key="3">
    <source>
        <dbReference type="SMART" id="SM00829"/>
    </source>
</evidence>
<evidence type="ECO:0000256" key="1">
    <source>
        <dbReference type="ARBA" id="ARBA00022857"/>
    </source>
</evidence>
<dbReference type="SMART" id="SM00829">
    <property type="entry name" value="PKS_ER"/>
    <property type="match status" value="1"/>
</dbReference>
<evidence type="ECO:0000313" key="4">
    <source>
        <dbReference type="EMBL" id="ACB74459.1"/>
    </source>
</evidence>
<dbReference type="RefSeq" id="WP_012373997.1">
    <property type="nucleotide sequence ID" value="NC_010571.1"/>
</dbReference>
<dbReference type="Gene3D" id="3.40.50.720">
    <property type="entry name" value="NAD(P)-binding Rossmann-like Domain"/>
    <property type="match status" value="1"/>
</dbReference>
<dbReference type="InterPro" id="IPR002364">
    <property type="entry name" value="Quin_OxRdtase/zeta-crystal_CS"/>
</dbReference>
<dbReference type="FunFam" id="3.40.50.720:FF:000053">
    <property type="entry name" value="Quinone oxidoreductase 1"/>
    <property type="match status" value="1"/>
</dbReference>
<dbReference type="GO" id="GO:0005829">
    <property type="term" value="C:cytosol"/>
    <property type="evidence" value="ECO:0007669"/>
    <property type="project" value="TreeGrafter"/>
</dbReference>
<dbReference type="SUPFAM" id="SSF51735">
    <property type="entry name" value="NAD(P)-binding Rossmann-fold domains"/>
    <property type="match status" value="1"/>
</dbReference>
<dbReference type="PANTHER" id="PTHR48106">
    <property type="entry name" value="QUINONE OXIDOREDUCTASE PIG3-RELATED"/>
    <property type="match status" value="1"/>
</dbReference>
<feature type="domain" description="Enoyl reductase (ER)" evidence="3">
    <location>
        <begin position="10"/>
        <end position="320"/>
    </location>
</feature>
<dbReference type="KEGG" id="ote:Oter_1171"/>
<dbReference type="SUPFAM" id="SSF50129">
    <property type="entry name" value="GroES-like"/>
    <property type="match status" value="1"/>
</dbReference>
<dbReference type="EMBL" id="CP001032">
    <property type="protein sequence ID" value="ACB74459.1"/>
    <property type="molecule type" value="Genomic_DNA"/>
</dbReference>
<keyword evidence="2" id="KW-0560">Oxidoreductase</keyword>
<protein>
    <submittedName>
        <fullName evidence="4">Alcohol dehydrogenase zinc-binding domain protein</fullName>
    </submittedName>
</protein>
<reference evidence="4 5" key="1">
    <citation type="journal article" date="2011" name="J. Bacteriol.">
        <title>Genome sequence of the verrucomicrobium Opitutus terrae PB90-1, an abundant inhabitant of rice paddy soil ecosystems.</title>
        <authorList>
            <person name="van Passel M.W."/>
            <person name="Kant R."/>
            <person name="Palva A."/>
            <person name="Copeland A."/>
            <person name="Lucas S."/>
            <person name="Lapidus A."/>
            <person name="Glavina del Rio T."/>
            <person name="Pitluck S."/>
            <person name="Goltsman E."/>
            <person name="Clum A."/>
            <person name="Sun H."/>
            <person name="Schmutz J."/>
            <person name="Larimer F.W."/>
            <person name="Land M.L."/>
            <person name="Hauser L."/>
            <person name="Kyrpides N."/>
            <person name="Mikhailova N."/>
            <person name="Richardson P.P."/>
            <person name="Janssen P.H."/>
            <person name="de Vos W.M."/>
            <person name="Smidt H."/>
        </authorList>
    </citation>
    <scope>NUCLEOTIDE SEQUENCE [LARGE SCALE GENOMIC DNA]</scope>
    <source>
        <strain evidence="5">DSM 11246 / JCM 15787 / PB90-1</strain>
    </source>
</reference>
<dbReference type="InterPro" id="IPR013154">
    <property type="entry name" value="ADH-like_N"/>
</dbReference>
<keyword evidence="1" id="KW-0521">NADP</keyword>
<dbReference type="InterPro" id="IPR020843">
    <property type="entry name" value="ER"/>
</dbReference>
<dbReference type="STRING" id="452637.Oter_1171"/>
<dbReference type="Proteomes" id="UP000007013">
    <property type="component" value="Chromosome"/>
</dbReference>
<evidence type="ECO:0000313" key="5">
    <source>
        <dbReference type="Proteomes" id="UP000007013"/>
    </source>
</evidence>
<dbReference type="InterPro" id="IPR013149">
    <property type="entry name" value="ADH-like_C"/>
</dbReference>